<gene>
    <name evidence="2" type="ORF">AGOR_G00052570</name>
</gene>
<proteinExistence type="predicted"/>
<dbReference type="EMBL" id="JAERUA010000004">
    <property type="protein sequence ID" value="KAI1900697.1"/>
    <property type="molecule type" value="Genomic_DNA"/>
</dbReference>
<evidence type="ECO:0000256" key="1">
    <source>
        <dbReference type="SAM" id="MobiDB-lite"/>
    </source>
</evidence>
<dbReference type="AlphaFoldDB" id="A0A8T3DZ86"/>
<organism evidence="2 3">
    <name type="scientific">Albula goreensis</name>
    <dbReference type="NCBI Taxonomy" id="1534307"/>
    <lineage>
        <taxon>Eukaryota</taxon>
        <taxon>Metazoa</taxon>
        <taxon>Chordata</taxon>
        <taxon>Craniata</taxon>
        <taxon>Vertebrata</taxon>
        <taxon>Euteleostomi</taxon>
        <taxon>Actinopterygii</taxon>
        <taxon>Neopterygii</taxon>
        <taxon>Teleostei</taxon>
        <taxon>Albuliformes</taxon>
        <taxon>Albulidae</taxon>
        <taxon>Albula</taxon>
    </lineage>
</organism>
<accession>A0A8T3DZ86</accession>
<dbReference type="Proteomes" id="UP000829720">
    <property type="component" value="Unassembled WGS sequence"/>
</dbReference>
<feature type="region of interest" description="Disordered" evidence="1">
    <location>
        <begin position="188"/>
        <end position="207"/>
    </location>
</feature>
<name>A0A8T3DZ86_9TELE</name>
<evidence type="ECO:0000313" key="2">
    <source>
        <dbReference type="EMBL" id="KAI1900697.1"/>
    </source>
</evidence>
<protein>
    <submittedName>
        <fullName evidence="2">Uncharacterized protein</fullName>
    </submittedName>
</protein>
<evidence type="ECO:0000313" key="3">
    <source>
        <dbReference type="Proteomes" id="UP000829720"/>
    </source>
</evidence>
<sequence length="255" mass="27385">MVLEDLTGPDIIGDGLPRAVCHACRNILNRYHMCKSEVLRISSLIIKTFAANNPLMQNRRAASAPTQETERSRKGPISRTARLSLSETNARDTDCPAKPINTTSMTQQGVLLLPLARTIKASVFKPSTQTSGAVFLAAQPSIQCQAPVLLAVQPNVQCPTPVFAAAQPDIQCQTPVFLAAQSSVQCPAPVSPPAQPPTQTISRGKGRETKVSVRTAASVKSRILTGALENVVVNIVQTQYRSPCKSIMEVPDYSI</sequence>
<feature type="region of interest" description="Disordered" evidence="1">
    <location>
        <begin position="57"/>
        <end position="81"/>
    </location>
</feature>
<keyword evidence="3" id="KW-1185">Reference proteome</keyword>
<reference evidence="2" key="1">
    <citation type="submission" date="2021-01" db="EMBL/GenBank/DDBJ databases">
        <authorList>
            <person name="Zahm M."/>
            <person name="Roques C."/>
            <person name="Cabau C."/>
            <person name="Klopp C."/>
            <person name="Donnadieu C."/>
            <person name="Jouanno E."/>
            <person name="Lampietro C."/>
            <person name="Louis A."/>
            <person name="Herpin A."/>
            <person name="Echchiki A."/>
            <person name="Berthelot C."/>
            <person name="Parey E."/>
            <person name="Roest-Crollius H."/>
            <person name="Braasch I."/>
            <person name="Postlethwait J."/>
            <person name="Bobe J."/>
            <person name="Montfort J."/>
            <person name="Bouchez O."/>
            <person name="Begum T."/>
            <person name="Mejri S."/>
            <person name="Adams A."/>
            <person name="Chen W.-J."/>
            <person name="Guiguen Y."/>
        </authorList>
    </citation>
    <scope>NUCLEOTIDE SEQUENCE</scope>
    <source>
        <tissue evidence="2">Blood</tissue>
    </source>
</reference>
<comment type="caution">
    <text evidence="2">The sequence shown here is derived from an EMBL/GenBank/DDBJ whole genome shotgun (WGS) entry which is preliminary data.</text>
</comment>